<dbReference type="AlphaFoldDB" id="W2JRX8"/>
<name>W2JRX8_PHYNI</name>
<sequence length="33" mass="3999">MRLSMHRTRLARSRMRSADNGRQLEVRDKDEII</sequence>
<protein>
    <submittedName>
        <fullName evidence="3">Uncharacterized protein</fullName>
    </submittedName>
</protein>
<evidence type="ECO:0000256" key="1">
    <source>
        <dbReference type="SAM" id="MobiDB-lite"/>
    </source>
</evidence>
<accession>W2JRX8</accession>
<gene>
    <name evidence="2" type="ORF">L915_01365</name>
    <name evidence="3" type="ORF">L916_01337</name>
</gene>
<reference evidence="3 4" key="2">
    <citation type="submission" date="2013-11" db="EMBL/GenBank/DDBJ databases">
        <title>The Genome Sequence of Phytophthora parasitica CJ05E6.</title>
        <authorList>
            <consortium name="The Broad Institute Genomics Platform"/>
            <person name="Russ C."/>
            <person name="Tyler B."/>
            <person name="Panabieres F."/>
            <person name="Shan W."/>
            <person name="Tripathy S."/>
            <person name="Grunwald N."/>
            <person name="Machado M."/>
            <person name="Johnson C.S."/>
            <person name="Arredondo F."/>
            <person name="Hong C."/>
            <person name="Coffey M."/>
            <person name="Young S.K."/>
            <person name="Zeng Q."/>
            <person name="Gargeya S."/>
            <person name="Fitzgerald M."/>
            <person name="Abouelleil A."/>
            <person name="Alvarado L."/>
            <person name="Chapman S.B."/>
            <person name="Gainer-Dewar J."/>
            <person name="Goldberg J."/>
            <person name="Griggs A."/>
            <person name="Gujja S."/>
            <person name="Hansen M."/>
            <person name="Howarth C."/>
            <person name="Imamovic A."/>
            <person name="Ireland A."/>
            <person name="Larimer J."/>
            <person name="McCowan C."/>
            <person name="Murphy C."/>
            <person name="Pearson M."/>
            <person name="Poon T.W."/>
            <person name="Priest M."/>
            <person name="Roberts A."/>
            <person name="Saif S."/>
            <person name="Shea T."/>
            <person name="Sykes S."/>
            <person name="Wortman J."/>
            <person name="Nusbaum C."/>
            <person name="Birren B."/>
        </authorList>
    </citation>
    <scope>NUCLEOTIDE SEQUENCE [LARGE SCALE GENOMIC DNA]</scope>
    <source>
        <strain evidence="3 4">CJ05E6</strain>
    </source>
</reference>
<dbReference type="Proteomes" id="UP000053864">
    <property type="component" value="Unassembled WGS sequence"/>
</dbReference>
<proteinExistence type="predicted"/>
<evidence type="ECO:0000313" key="4">
    <source>
        <dbReference type="Proteomes" id="UP000053864"/>
    </source>
</evidence>
<feature type="compositionally biased region" description="Basic and acidic residues" evidence="1">
    <location>
        <begin position="16"/>
        <end position="33"/>
    </location>
</feature>
<evidence type="ECO:0000313" key="3">
    <source>
        <dbReference type="EMBL" id="ETL49125.1"/>
    </source>
</evidence>
<dbReference type="Proteomes" id="UP000053236">
    <property type="component" value="Unassembled WGS sequence"/>
</dbReference>
<feature type="region of interest" description="Disordered" evidence="1">
    <location>
        <begin position="1"/>
        <end position="33"/>
    </location>
</feature>
<feature type="compositionally biased region" description="Basic residues" evidence="1">
    <location>
        <begin position="1"/>
        <end position="15"/>
    </location>
</feature>
<organism evidence="3 4">
    <name type="scientific">Phytophthora nicotianae</name>
    <name type="common">Potato buckeye rot agent</name>
    <name type="synonym">Phytophthora parasitica</name>
    <dbReference type="NCBI Taxonomy" id="4792"/>
    <lineage>
        <taxon>Eukaryota</taxon>
        <taxon>Sar</taxon>
        <taxon>Stramenopiles</taxon>
        <taxon>Oomycota</taxon>
        <taxon>Peronosporomycetes</taxon>
        <taxon>Peronosporales</taxon>
        <taxon>Peronosporaceae</taxon>
        <taxon>Phytophthora</taxon>
    </lineage>
</organism>
<reference evidence="2" key="1">
    <citation type="submission" date="2013-11" db="EMBL/GenBank/DDBJ databases">
        <title>The Genome Sequence of Phytophthora parasitica CJ02B3.</title>
        <authorList>
            <consortium name="The Broad Institute Genomics Platform"/>
            <person name="Russ C."/>
            <person name="Tyler B."/>
            <person name="Panabieres F."/>
            <person name="Shan W."/>
            <person name="Tripathy S."/>
            <person name="Grunwald N."/>
            <person name="Machado M."/>
            <person name="Johnson C.S."/>
            <person name="Arredondo F."/>
            <person name="Hong C."/>
            <person name="Coffey M."/>
            <person name="Young S.K."/>
            <person name="Zeng Q."/>
            <person name="Gargeya S."/>
            <person name="Fitzgerald M."/>
            <person name="Abouelleil A."/>
            <person name="Alvarado L."/>
            <person name="Chapman S.B."/>
            <person name="Gainer-Dewar J."/>
            <person name="Goldberg J."/>
            <person name="Griggs A."/>
            <person name="Gujja S."/>
            <person name="Hansen M."/>
            <person name="Howarth C."/>
            <person name="Imamovic A."/>
            <person name="Ireland A."/>
            <person name="Larimer J."/>
            <person name="McCowan C."/>
            <person name="Murphy C."/>
            <person name="Pearson M."/>
            <person name="Poon T.W."/>
            <person name="Priest M."/>
            <person name="Roberts A."/>
            <person name="Saif S."/>
            <person name="Shea T."/>
            <person name="Sykes S."/>
            <person name="Wortman J."/>
            <person name="Nusbaum C."/>
            <person name="Birren B."/>
        </authorList>
    </citation>
    <scope>NUCLEOTIDE SEQUENCE [LARGE SCALE GENOMIC DNA]</scope>
    <source>
        <strain evidence="2">CJ02B3</strain>
    </source>
</reference>
<dbReference type="EMBL" id="KI684213">
    <property type="protein sequence ID" value="ETK95733.1"/>
    <property type="molecule type" value="Genomic_DNA"/>
</dbReference>
<dbReference type="EMBL" id="KI670680">
    <property type="protein sequence ID" value="ETL49125.1"/>
    <property type="molecule type" value="Genomic_DNA"/>
</dbReference>
<evidence type="ECO:0000313" key="2">
    <source>
        <dbReference type="EMBL" id="ETK95733.1"/>
    </source>
</evidence>